<comment type="catalytic activity">
    <reaction evidence="1">
        <text>ATP + protein L-histidine = ADP + protein N-phospho-L-histidine.</text>
        <dbReference type="EC" id="2.7.13.3"/>
    </reaction>
</comment>
<dbReference type="RefSeq" id="WP_073556800.1">
    <property type="nucleotide sequence ID" value="NZ_MRCA01000017.1"/>
</dbReference>
<evidence type="ECO:0000256" key="5">
    <source>
        <dbReference type="ARBA" id="ARBA00022777"/>
    </source>
</evidence>
<dbReference type="EC" id="2.7.13.3" evidence="2"/>
<keyword evidence="4 9" id="KW-0808">Transferase</keyword>
<evidence type="ECO:0000256" key="3">
    <source>
        <dbReference type="ARBA" id="ARBA00022553"/>
    </source>
</evidence>
<comment type="caution">
    <text evidence="9">The sequence shown here is derived from an EMBL/GenBank/DDBJ whole genome shotgun (WGS) entry which is preliminary data.</text>
</comment>
<keyword evidence="3 6" id="KW-0597">Phosphoprotein</keyword>
<dbReference type="SUPFAM" id="SSF47226">
    <property type="entry name" value="Histidine-containing phosphotransfer domain, HPT domain"/>
    <property type="match status" value="1"/>
</dbReference>
<dbReference type="PROSITE" id="PS50894">
    <property type="entry name" value="HPT"/>
    <property type="match status" value="1"/>
</dbReference>
<dbReference type="PANTHER" id="PTHR43395">
    <property type="entry name" value="SENSOR HISTIDINE KINASE CHEA"/>
    <property type="match status" value="1"/>
</dbReference>
<dbReference type="Proteomes" id="UP000186391">
    <property type="component" value="Unassembled WGS sequence"/>
</dbReference>
<dbReference type="Gene3D" id="1.20.120.160">
    <property type="entry name" value="HPT domain"/>
    <property type="match status" value="1"/>
</dbReference>
<dbReference type="InterPro" id="IPR051315">
    <property type="entry name" value="Bact_Chemotaxis_CheA"/>
</dbReference>
<evidence type="ECO:0000313" key="9">
    <source>
        <dbReference type="EMBL" id="OKH11551.1"/>
    </source>
</evidence>
<dbReference type="InterPro" id="IPR002545">
    <property type="entry name" value="CheW-lke_dom"/>
</dbReference>
<keyword evidence="5" id="KW-0418">Kinase</keyword>
<feature type="domain" description="HPt" evidence="8">
    <location>
        <begin position="2"/>
        <end position="109"/>
    </location>
</feature>
<dbReference type="SUPFAM" id="SSF50341">
    <property type="entry name" value="CheW-like"/>
    <property type="match status" value="1"/>
</dbReference>
<feature type="coiled-coil region" evidence="7">
    <location>
        <begin position="4"/>
        <end position="34"/>
    </location>
</feature>
<proteinExistence type="predicted"/>
<accession>A0A1U7GU99</accession>
<evidence type="ECO:0000256" key="1">
    <source>
        <dbReference type="ARBA" id="ARBA00000085"/>
    </source>
</evidence>
<evidence type="ECO:0000256" key="7">
    <source>
        <dbReference type="SAM" id="Coils"/>
    </source>
</evidence>
<feature type="modified residue" description="Phosphohistidine" evidence="6">
    <location>
        <position position="50"/>
    </location>
</feature>
<evidence type="ECO:0000259" key="8">
    <source>
        <dbReference type="PROSITE" id="PS50894"/>
    </source>
</evidence>
<organism evidence="9 10">
    <name type="scientific">Fischerella major NIES-592</name>
    <dbReference type="NCBI Taxonomy" id="210994"/>
    <lineage>
        <taxon>Bacteria</taxon>
        <taxon>Bacillati</taxon>
        <taxon>Cyanobacteriota</taxon>
        <taxon>Cyanophyceae</taxon>
        <taxon>Nostocales</taxon>
        <taxon>Hapalosiphonaceae</taxon>
        <taxon>Fischerella</taxon>
    </lineage>
</organism>
<name>A0A1U7GU99_9CYAN</name>
<dbReference type="GO" id="GO:0006935">
    <property type="term" value="P:chemotaxis"/>
    <property type="evidence" value="ECO:0007669"/>
    <property type="project" value="InterPro"/>
</dbReference>
<dbReference type="InterPro" id="IPR036641">
    <property type="entry name" value="HPT_dom_sf"/>
</dbReference>
<dbReference type="EMBL" id="MRCA01000017">
    <property type="protein sequence ID" value="OKH11551.1"/>
    <property type="molecule type" value="Genomic_DNA"/>
</dbReference>
<dbReference type="OrthoDB" id="2079555at2"/>
<dbReference type="InterPro" id="IPR008207">
    <property type="entry name" value="Sig_transdc_His_kin_Hpt_dom"/>
</dbReference>
<dbReference type="Pfam" id="PF01584">
    <property type="entry name" value="CheW"/>
    <property type="match status" value="1"/>
</dbReference>
<dbReference type="PANTHER" id="PTHR43395:SF1">
    <property type="entry name" value="CHEMOTAXIS PROTEIN CHEA"/>
    <property type="match status" value="1"/>
</dbReference>
<dbReference type="GO" id="GO:0004673">
    <property type="term" value="F:protein histidine kinase activity"/>
    <property type="evidence" value="ECO:0007669"/>
    <property type="project" value="UniProtKB-EC"/>
</dbReference>
<gene>
    <name evidence="9" type="ORF">NIES592_21140</name>
</gene>
<dbReference type="CDD" id="cd00088">
    <property type="entry name" value="HPT"/>
    <property type="match status" value="1"/>
</dbReference>
<evidence type="ECO:0000256" key="6">
    <source>
        <dbReference type="PROSITE-ProRule" id="PRU00110"/>
    </source>
</evidence>
<reference evidence="9 10" key="1">
    <citation type="submission" date="2016-11" db="EMBL/GenBank/DDBJ databases">
        <title>Draft Genome Sequences of Nine Cyanobacterial Strains from Diverse Habitats.</title>
        <authorList>
            <person name="Zhu T."/>
            <person name="Hou S."/>
            <person name="Lu X."/>
            <person name="Hess W.R."/>
        </authorList>
    </citation>
    <scope>NUCLEOTIDE SEQUENCE [LARGE SCALE GENOMIC DNA]</scope>
    <source>
        <strain evidence="9 10">NIES-592</strain>
    </source>
</reference>
<dbReference type="AlphaFoldDB" id="A0A1U7GU99"/>
<keyword evidence="10" id="KW-1185">Reference proteome</keyword>
<evidence type="ECO:0000256" key="2">
    <source>
        <dbReference type="ARBA" id="ARBA00012438"/>
    </source>
</evidence>
<dbReference type="GO" id="GO:0000160">
    <property type="term" value="P:phosphorelay signal transduction system"/>
    <property type="evidence" value="ECO:0007669"/>
    <property type="project" value="InterPro"/>
</dbReference>
<dbReference type="InterPro" id="IPR036061">
    <property type="entry name" value="CheW-like_dom_sf"/>
</dbReference>
<keyword evidence="7" id="KW-0175">Coiled coil</keyword>
<evidence type="ECO:0000256" key="4">
    <source>
        <dbReference type="ARBA" id="ARBA00022679"/>
    </source>
</evidence>
<evidence type="ECO:0000313" key="10">
    <source>
        <dbReference type="Proteomes" id="UP000186391"/>
    </source>
</evidence>
<sequence>MLKDRELENQINFLEEANGNLNTLESIFLELKSNHHSYLQNIDIALKVIHSIKAGADIIGFPLLSDFAHRLADALQDFKKQTNFLEIDTELHSLLLSSVEWLRQIVKLLSVGYVIDEQWLASFCFPVFDGLKKRLSQQIWTNNPTQYSPTQELEDIILLIFQTEVEEYLQHLKYLLAKTDKSTLKAEVIMIATQLGDLGELLHLKAFTQLCQSVMQNLEAAVSNVDVTEIAKLALLTWQRSQTLILTKQLANLPTEIAVNWDKKGNFIQKFPEQEVKCIDYQRENQKITARTPVNKIETINFLFQELTIQQQNLKMHIDRLHQLIHNLSLRVKKLELENYELHLAYDKLFSNVCTLTKIHAQNENPYHIVADHHLTDNSQELNYLSQTIIETIAKIQAITKDIESNIADTNQVNCLLEKTAQNLSESFVKAPFHLSSKRVMLVECNGMLVALPTNIIVETCLLEQLDSEFLHWQGSTIRLIKLEQYLQSYNLHPAISSSDTLPQIDTANVLIIRDNNQQVAVQIDHFWGEIEVSLYQVEANTTLPTGINNYTILDNEQIVPVLSTSDLLNWITTNQLSKAT</sequence>
<protein>
    <recommendedName>
        <fullName evidence="2">histidine kinase</fullName>
        <ecNumber evidence="2">2.7.13.3</ecNumber>
    </recommendedName>
</protein>